<sequence length="230" mass="25983">MKKETFQIGSTNCIAYSDEMPQILLIQPIDSHDYDILDDEIAYISSHSMTPFMLIAFSVNEWNKDLSPWLAPPVFGKVGFGEGANDNLSFILEKLLPSIRDTYNLTNIPTILGGYSLAGLFALWSAFQTDAFLAINAASPSAWFPGFIDYVKENDTVSRHIYLSLGDKEEKAKNPVMSTVGDCIRQLFELFNSRNIDSTLEWNEGNHFKEADIRTAKGFVWCIERIFNDN</sequence>
<dbReference type="EMBL" id="OBMR01000014">
    <property type="protein sequence ID" value="SOC16399.1"/>
    <property type="molecule type" value="Genomic_DNA"/>
</dbReference>
<accession>A0A285T4U4</accession>
<evidence type="ECO:0000313" key="2">
    <source>
        <dbReference type="Proteomes" id="UP000219563"/>
    </source>
</evidence>
<dbReference type="InterPro" id="IPR000801">
    <property type="entry name" value="Esterase-like"/>
</dbReference>
<dbReference type="Pfam" id="PF00756">
    <property type="entry name" value="Esterase"/>
    <property type="match status" value="1"/>
</dbReference>
<protein>
    <submittedName>
        <fullName evidence="1">Esterase</fullName>
    </submittedName>
</protein>
<dbReference type="SUPFAM" id="SSF53474">
    <property type="entry name" value="alpha/beta-Hydrolases"/>
    <property type="match status" value="1"/>
</dbReference>
<dbReference type="Proteomes" id="UP000219563">
    <property type="component" value="Unassembled WGS sequence"/>
</dbReference>
<evidence type="ECO:0000313" key="1">
    <source>
        <dbReference type="EMBL" id="SOC16399.1"/>
    </source>
</evidence>
<dbReference type="AlphaFoldDB" id="A0A285T4U4"/>
<name>A0A285T4U4_9FIRM</name>
<dbReference type="RefSeq" id="WP_143483270.1">
    <property type="nucleotide sequence ID" value="NZ_OBMR01000014.1"/>
</dbReference>
<proteinExistence type="predicted"/>
<organism evidence="1 2">
    <name type="scientific">Pseudobutyrivibrio ruminis DSM 9787</name>
    <dbReference type="NCBI Taxonomy" id="1123011"/>
    <lineage>
        <taxon>Bacteria</taxon>
        <taxon>Bacillati</taxon>
        <taxon>Bacillota</taxon>
        <taxon>Clostridia</taxon>
        <taxon>Lachnospirales</taxon>
        <taxon>Lachnospiraceae</taxon>
        <taxon>Pseudobutyrivibrio</taxon>
    </lineage>
</organism>
<gene>
    <name evidence="1" type="ORF">SAMN02910411_0389</name>
</gene>
<dbReference type="Gene3D" id="3.40.50.1820">
    <property type="entry name" value="alpha/beta hydrolase"/>
    <property type="match status" value="1"/>
</dbReference>
<reference evidence="1 2" key="1">
    <citation type="submission" date="2017-08" db="EMBL/GenBank/DDBJ databases">
        <authorList>
            <person name="de Groot N.N."/>
        </authorList>
    </citation>
    <scope>NUCLEOTIDE SEQUENCE [LARGE SCALE GENOMIC DNA]</scope>
    <source>
        <strain evidence="1 2">DSM 9787</strain>
    </source>
</reference>
<dbReference type="InterPro" id="IPR029058">
    <property type="entry name" value="AB_hydrolase_fold"/>
</dbReference>